<proteinExistence type="predicted"/>
<comment type="caution">
    <text evidence="2">The sequence shown here is derived from an EMBL/GenBank/DDBJ whole genome shotgun (WGS) entry which is preliminary data.</text>
</comment>
<dbReference type="OrthoDB" id="7391526at2"/>
<dbReference type="RefSeq" id="WP_133575449.1">
    <property type="nucleotide sequence ID" value="NZ_SNYC01000004.1"/>
</dbReference>
<dbReference type="EMBL" id="SNYC01000004">
    <property type="protein sequence ID" value="TDQ09361.1"/>
    <property type="molecule type" value="Genomic_DNA"/>
</dbReference>
<keyword evidence="3" id="KW-1185">Reference proteome</keyword>
<name>A0A4R6SVF7_9SPHI</name>
<accession>A0A4R6SVF7</accession>
<gene>
    <name evidence="2" type="ORF">ATK78_1515</name>
</gene>
<dbReference type="Proteomes" id="UP000295620">
    <property type="component" value="Unassembled WGS sequence"/>
</dbReference>
<sequence length="267" mass="31595">MSQQAVVVIPFYKDNLTYNETFSLEQCFNVLSDYQIIAIKPKSLDLAFVTGLYPFFEVISFDDHYFKNIYGYNQLMLSSLFYKAFLNFEYMLIYQLDAFVFSDQLHNWCNQNYDYIGAPWLQPSENKNSLDKFILHVKSILYRRYNISKGGVPNSKQFVKSVGNGGLSLRRVQRFYDLCIKFRALAEEYISQAKSEFNEDIFWSVAVNRRQKSLSIPPYKTALKFSIETLPELAYRLNQEQLPFGCHAWDKHIGFWRPFLQKFNYKL</sequence>
<dbReference type="InterPro" id="IPR043729">
    <property type="entry name" value="DUF5672"/>
</dbReference>
<reference evidence="2 3" key="1">
    <citation type="submission" date="2019-03" db="EMBL/GenBank/DDBJ databases">
        <title>Genomic Encyclopedia of Archaeal and Bacterial Type Strains, Phase II (KMG-II): from individual species to whole genera.</title>
        <authorList>
            <person name="Goeker M."/>
        </authorList>
    </citation>
    <scope>NUCLEOTIDE SEQUENCE [LARGE SCALE GENOMIC DNA]</scope>
    <source>
        <strain evidence="2 3">DSM 19035</strain>
    </source>
</reference>
<evidence type="ECO:0000313" key="3">
    <source>
        <dbReference type="Proteomes" id="UP000295620"/>
    </source>
</evidence>
<protein>
    <recommendedName>
        <fullName evidence="1">DUF5672 domain-containing protein</fullName>
    </recommendedName>
</protein>
<evidence type="ECO:0000259" key="1">
    <source>
        <dbReference type="Pfam" id="PF18922"/>
    </source>
</evidence>
<organism evidence="2 3">
    <name type="scientific">Pedobacter metabolipauper</name>
    <dbReference type="NCBI Taxonomy" id="425513"/>
    <lineage>
        <taxon>Bacteria</taxon>
        <taxon>Pseudomonadati</taxon>
        <taxon>Bacteroidota</taxon>
        <taxon>Sphingobacteriia</taxon>
        <taxon>Sphingobacteriales</taxon>
        <taxon>Sphingobacteriaceae</taxon>
        <taxon>Pedobacter</taxon>
    </lineage>
</organism>
<feature type="domain" description="DUF5672" evidence="1">
    <location>
        <begin position="56"/>
        <end position="247"/>
    </location>
</feature>
<dbReference type="Pfam" id="PF18922">
    <property type="entry name" value="DUF5672"/>
    <property type="match status" value="1"/>
</dbReference>
<evidence type="ECO:0000313" key="2">
    <source>
        <dbReference type="EMBL" id="TDQ09361.1"/>
    </source>
</evidence>
<dbReference type="AlphaFoldDB" id="A0A4R6SVF7"/>